<reference evidence="2" key="4">
    <citation type="journal article" date="2016" name="ILAR J">
        <title>Review of Elephant Endotheliotropic Herpesviruses and Acute Hemorrhagic Disease.</title>
        <authorList>
            <person name="Long S.Y."/>
            <person name="Latimer E.M."/>
            <person name="Hayward G.S."/>
        </authorList>
    </citation>
    <scope>NUCLEOTIDE SEQUENCE</scope>
    <source>
        <strain evidence="2">Nyah NAP97</strain>
    </source>
</reference>
<name>A0A866VSP3_9BETA</name>
<evidence type="ECO:0000256" key="1">
    <source>
        <dbReference type="SAM" id="Phobius"/>
    </source>
</evidence>
<reference evidence="2" key="7">
    <citation type="submission" date="2019-08" db="EMBL/GenBank/DDBJ databases">
        <title>Complete Genome Assembly and Annotation of EEHV3A the First Example of a GC-Branch African Elephant Endotheliotrophic Herpesvirus Associated with Lethal Hemorrhagic Disease.</title>
        <authorList>
            <person name="Tan J."/>
            <person name="Ling P.D."/>
            <person name="Worley K."/>
            <person name="Proudfoot J."/>
            <person name="Bowman M."/>
            <person name="Qin X."/>
            <person name="Latimer E.M."/>
            <person name="Holder K."/>
            <person name="Fayette M."/>
            <person name="Nodolf S."/>
            <person name="Heaggans S.Y."/>
            <person name="Zong J.-C."/>
            <person name="Pearson V.R."/>
            <person name="Hayward G.S."/>
        </authorList>
    </citation>
    <scope>NUCLEOTIDE SEQUENCE</scope>
    <source>
        <strain evidence="2">Nyah NAP97</strain>
    </source>
</reference>
<keyword evidence="3" id="KW-1185">Reference proteome</keyword>
<reference evidence="2" key="1">
    <citation type="journal article" date="2009" name="Vet. Pathol.">
        <title>Clinico-pathologic features of fatal disease attributed to new variants of endotheliotropic herpesviruses in two Asian elephants (Elephas maximus).</title>
        <authorList>
            <person name="Garner M.M."/>
            <person name="Helmick K."/>
            <person name="Ochsenreiter J."/>
            <person name="Richman L.K."/>
            <person name="Latimer E."/>
            <person name="Wise A.G."/>
            <person name="Maes R.K."/>
            <person name="Kiupel M."/>
            <person name="Nordhausen R.W."/>
            <person name="Zong J.C."/>
            <person name="Hayward G.S."/>
        </authorList>
    </citation>
    <scope>NUCLEOTIDE SEQUENCE</scope>
    <source>
        <strain evidence="2">Nyah NAP97</strain>
    </source>
</reference>
<dbReference type="GeneID" id="80541511"/>
<keyword evidence="2" id="KW-0675">Receptor</keyword>
<reference evidence="2" key="3">
    <citation type="journal article" date="2014" name="J. Virol.">
        <title>Comparative genome analysis of four elephant endotheliotropic herpesviruses, EEHV3, EEHV4, EEHV5, and EEHV6, from cases of hemorrhagic disease or viremia.</title>
        <authorList>
            <person name="Zong JC"/>
            <person name="Latimer EM"/>
            <person name="Long SY"/>
            <person name="Richman LK"/>
            <person name="Heaggans SY"/>
            <person name="Hayward GS."/>
        </authorList>
    </citation>
    <scope>NUCLEOTIDE SEQUENCE</scope>
    <source>
        <strain evidence="2">Nyah NAP97</strain>
    </source>
</reference>
<dbReference type="RefSeq" id="YP_010802727.1">
    <property type="nucleotide sequence ID" value="NC_077039.1"/>
</dbReference>
<sequence>MYVHFSANSTFYTSMFVTTGGAMAPTNITLDTMVSAVASLTFGQAWSFYLKCMAGLGIVASIVFFCMILYVLMKYPEYPNRGILPVQCYFCIGMAVFLYLVFIVEPGTYLITVFFGILSSWLFACLACHAVYCTTPPKHRDELSTCRLTLYIVLITLCQVLMATQYLILFSRFMSVNDVMLVFDFAALNMTIPIIVMIVSVCIIWMVPPPKSEEDDEAETHGTGIALGPTLFTTFICWVLFFGVCASGIMLCWYEGYVMLTVFTSYLIYMVYGLTEVFNVLIWIDAQPKNDGSYSPLEDGDEEQEVQSVCTVTENVARPPSVGVPATIWFDLWLFWFKLKSFFNKKKTQCPDERTALIC</sequence>
<reference evidence="2" key="6">
    <citation type="journal article" date="2016" name="MSphere">
        <title>Comparison of the Gene Coding Contents and Other Unusual Features of the GC-Rich and AT-Rich Branch Probosciviruses.</title>
        <authorList>
            <person name="Ling P.D."/>
            <person name="Long S.Y."/>
            <person name="Zong J.C."/>
            <person name="Heaggans S.Y."/>
            <person name="Qin X."/>
            <person name="Hayward G.S."/>
        </authorList>
    </citation>
    <scope>NUCLEOTIDE SEQUENCE</scope>
    <source>
        <strain evidence="2">Nyah NAP97</strain>
    </source>
</reference>
<evidence type="ECO:0000313" key="2">
    <source>
        <dbReference type="EMBL" id="QOE74394.1"/>
    </source>
</evidence>
<evidence type="ECO:0000313" key="3">
    <source>
        <dbReference type="Proteomes" id="UP001162024"/>
    </source>
</evidence>
<keyword evidence="1" id="KW-0472">Membrane</keyword>
<gene>
    <name evidence="2" type="primary">E21</name>
</gene>
<feature type="transmembrane region" description="Helical" evidence="1">
    <location>
        <begin position="48"/>
        <end position="72"/>
    </location>
</feature>
<proteinExistence type="predicted"/>
<dbReference type="KEGG" id="vg:80541511"/>
<accession>A0A866VSP3</accession>
<organism evidence="2 3">
    <name type="scientific">Elephant endotheliotropic herpesvirus 3A</name>
    <dbReference type="NCBI Taxonomy" id="1329409"/>
    <lineage>
        <taxon>Viruses</taxon>
        <taxon>Duplodnaviria</taxon>
        <taxon>Heunggongvirae</taxon>
        <taxon>Peploviricota</taxon>
        <taxon>Herviviricetes</taxon>
        <taxon>Herpesvirales</taxon>
        <taxon>Orthoherpesviridae</taxon>
        <taxon>Betaherpesvirinae</taxon>
        <taxon>Proboscivirus</taxon>
        <taxon>Elephant endotheliotropic herpesvirus 3</taxon>
    </lineage>
</organism>
<feature type="transmembrane region" description="Helical" evidence="1">
    <location>
        <begin position="227"/>
        <end position="254"/>
    </location>
</feature>
<dbReference type="EMBL" id="MN373268">
    <property type="protein sequence ID" value="QOE74394.1"/>
    <property type="molecule type" value="Genomic_DNA"/>
</dbReference>
<protein>
    <submittedName>
        <fullName evidence="2">G protein-coupled receptor-4B</fullName>
    </submittedName>
</protein>
<reference evidence="2" key="5">
    <citation type="journal article" date="2016" name="MSphere">
        <title>Complete Genome Sequence of Elephant Endotheliotropic Herpesvirus 4, the First Example of a GC-Rich Branch Proboscivirus.</title>
        <authorList>
            <person name="Ling P.D."/>
            <person name="Long S.Y."/>
            <person name="Fuery A."/>
            <person name="Peng R.S."/>
            <person name="Heaggans S.Y."/>
            <person name="Qin X."/>
            <person name="Worley K.C."/>
            <person name="Dugan S."/>
            <person name="Hayward G.S."/>
        </authorList>
    </citation>
    <scope>NUCLEOTIDE SEQUENCE</scope>
    <source>
        <strain evidence="2">Nyah NAP97</strain>
    </source>
</reference>
<keyword evidence="1" id="KW-0812">Transmembrane</keyword>
<feature type="transmembrane region" description="Helical" evidence="1">
    <location>
        <begin position="148"/>
        <end position="169"/>
    </location>
</feature>
<feature type="transmembrane region" description="Helical" evidence="1">
    <location>
        <begin position="84"/>
        <end position="102"/>
    </location>
</feature>
<keyword evidence="1" id="KW-1133">Transmembrane helix</keyword>
<dbReference type="Proteomes" id="UP001162024">
    <property type="component" value="Segment"/>
</dbReference>
<feature type="transmembrane region" description="Helical" evidence="1">
    <location>
        <begin position="181"/>
        <end position="207"/>
    </location>
</feature>
<feature type="transmembrane region" description="Helical" evidence="1">
    <location>
        <begin position="109"/>
        <end position="132"/>
    </location>
</feature>
<reference evidence="2" key="2">
    <citation type="journal article" date="2013" name="Genome Announc.">
        <title>Complete Genome Sequence of Elephant Endotheliotropic Herpesvirus 1A.</title>
        <authorList>
            <person name="Ling P.D."/>
            <person name="Reid J.G."/>
            <person name="Qin X."/>
            <person name="Muzny D.M."/>
            <person name="Gibbs R."/>
            <person name="Petrosino J."/>
            <person name="Peng R."/>
            <person name="Zong J.C."/>
            <person name="Heaggans S.Y."/>
            <person name="Hayward G.S."/>
        </authorList>
    </citation>
    <scope>NUCLEOTIDE SEQUENCE</scope>
    <source>
        <strain evidence="2">Nyah NAP97</strain>
    </source>
</reference>